<dbReference type="Pfam" id="PF12019">
    <property type="entry name" value="GspH"/>
    <property type="match status" value="1"/>
</dbReference>
<reference evidence="12 13" key="1">
    <citation type="submission" date="2020-08" db="EMBL/GenBank/DDBJ databases">
        <title>Genomic Encyclopedia of Type Strains, Phase IV (KMG-IV): sequencing the most valuable type-strain genomes for metagenomic binning, comparative biology and taxonomic classification.</title>
        <authorList>
            <person name="Goeker M."/>
        </authorList>
    </citation>
    <scope>NUCLEOTIDE SEQUENCE [LARGE SCALE GENOMIC DNA]</scope>
    <source>
        <strain evidence="12 13">DSM 5391</strain>
    </source>
</reference>
<evidence type="ECO:0000256" key="1">
    <source>
        <dbReference type="ARBA" id="ARBA00004241"/>
    </source>
</evidence>
<dbReference type="RefSeq" id="WP_184524368.1">
    <property type="nucleotide sequence ID" value="NZ_JACHGK010000003.1"/>
</dbReference>
<evidence type="ECO:0000256" key="3">
    <source>
        <dbReference type="ARBA" id="ARBA00022475"/>
    </source>
</evidence>
<dbReference type="PIRSF" id="PIRSF021292">
    <property type="entry name" value="Competence_ComGD"/>
    <property type="match status" value="1"/>
</dbReference>
<evidence type="ECO:0000256" key="9">
    <source>
        <dbReference type="ARBA" id="ARBA00023287"/>
    </source>
</evidence>
<dbReference type="GO" id="GO:0005886">
    <property type="term" value="C:plasma membrane"/>
    <property type="evidence" value="ECO:0007669"/>
    <property type="project" value="UniProtKB-SubCell"/>
</dbReference>
<keyword evidence="5" id="KW-0997">Cell inner membrane</keyword>
<evidence type="ECO:0000256" key="7">
    <source>
        <dbReference type="ARBA" id="ARBA00022989"/>
    </source>
</evidence>
<keyword evidence="3" id="KW-1003">Cell membrane</keyword>
<dbReference type="Proteomes" id="UP000531594">
    <property type="component" value="Unassembled WGS sequence"/>
</dbReference>
<sequence>MKTQFGFTLIEMLFVLSVFLVMASVSAVWLRPQYLMFEKEKFYTQLKGDLLYAQQYAISRQQLVVVYMRPQENKYLIMESSGGKPIVEREISQAIKLGQGTLKPIFQFNKDGRIAQFGTIKFSAGEQNYVVTIQIGVGRIKIVKE</sequence>
<feature type="transmembrane region" description="Helical" evidence="10">
    <location>
        <begin position="12"/>
        <end position="30"/>
    </location>
</feature>
<evidence type="ECO:0000256" key="5">
    <source>
        <dbReference type="ARBA" id="ARBA00022519"/>
    </source>
</evidence>
<evidence type="ECO:0000256" key="10">
    <source>
        <dbReference type="SAM" id="Phobius"/>
    </source>
</evidence>
<dbReference type="InterPro" id="IPR045584">
    <property type="entry name" value="Pilin-like"/>
</dbReference>
<protein>
    <submittedName>
        <fullName evidence="12">Competence protein ComGD</fullName>
    </submittedName>
</protein>
<dbReference type="Pfam" id="PF07963">
    <property type="entry name" value="N_methyl"/>
    <property type="match status" value="1"/>
</dbReference>
<dbReference type="InterPro" id="IPR012902">
    <property type="entry name" value="N_methyl_site"/>
</dbReference>
<evidence type="ECO:0000259" key="11">
    <source>
        <dbReference type="Pfam" id="PF12019"/>
    </source>
</evidence>
<dbReference type="InterPro" id="IPR016785">
    <property type="entry name" value="ComGD"/>
</dbReference>
<keyword evidence="6 10" id="KW-0812">Transmembrane</keyword>
<keyword evidence="8 10" id="KW-0472">Membrane</keyword>
<dbReference type="InterPro" id="IPR022346">
    <property type="entry name" value="T2SS_GspH"/>
</dbReference>
<dbReference type="GO" id="GO:0015628">
    <property type="term" value="P:protein secretion by the type II secretion system"/>
    <property type="evidence" value="ECO:0007669"/>
    <property type="project" value="InterPro"/>
</dbReference>
<keyword evidence="13" id="KW-1185">Reference proteome</keyword>
<feature type="domain" description="General secretion pathway GspH" evidence="11">
    <location>
        <begin position="45"/>
        <end position="133"/>
    </location>
</feature>
<dbReference type="GO" id="GO:0015627">
    <property type="term" value="C:type II protein secretion system complex"/>
    <property type="evidence" value="ECO:0007669"/>
    <property type="project" value="InterPro"/>
</dbReference>
<dbReference type="EMBL" id="JACHGK010000003">
    <property type="protein sequence ID" value="MBB6444905.1"/>
    <property type="molecule type" value="Genomic_DNA"/>
</dbReference>
<evidence type="ECO:0000256" key="8">
    <source>
        <dbReference type="ARBA" id="ARBA00023136"/>
    </source>
</evidence>
<evidence type="ECO:0000313" key="13">
    <source>
        <dbReference type="Proteomes" id="UP000531594"/>
    </source>
</evidence>
<proteinExistence type="predicted"/>
<dbReference type="NCBIfam" id="TIGR02532">
    <property type="entry name" value="IV_pilin_GFxxxE"/>
    <property type="match status" value="1"/>
</dbReference>
<dbReference type="NCBIfam" id="NF040982">
    <property type="entry name" value="ComGD"/>
    <property type="match status" value="1"/>
</dbReference>
<evidence type="ECO:0000313" key="12">
    <source>
        <dbReference type="EMBL" id="MBB6444905.1"/>
    </source>
</evidence>
<accession>A0A7X0HSJ3</accession>
<dbReference type="AlphaFoldDB" id="A0A7X0HSJ3"/>
<organism evidence="12 13">
    <name type="scientific">Bacillus benzoevorans</name>
    <dbReference type="NCBI Taxonomy" id="1456"/>
    <lineage>
        <taxon>Bacteria</taxon>
        <taxon>Bacillati</taxon>
        <taxon>Bacillota</taxon>
        <taxon>Bacilli</taxon>
        <taxon>Bacillales</taxon>
        <taxon>Bacillaceae</taxon>
        <taxon>Bacillus</taxon>
    </lineage>
</organism>
<evidence type="ECO:0000256" key="2">
    <source>
        <dbReference type="ARBA" id="ARBA00004377"/>
    </source>
</evidence>
<keyword evidence="4" id="KW-0488">Methylation</keyword>
<comment type="caution">
    <text evidence="12">The sequence shown here is derived from an EMBL/GenBank/DDBJ whole genome shotgun (WGS) entry which is preliminary data.</text>
</comment>
<dbReference type="GO" id="GO:0030420">
    <property type="term" value="P:establishment of competence for transformation"/>
    <property type="evidence" value="ECO:0007669"/>
    <property type="project" value="UniProtKB-KW"/>
</dbReference>
<gene>
    <name evidence="12" type="ORF">HNR53_001514</name>
</gene>
<comment type="subcellular location">
    <subcellularLocation>
        <location evidence="2">Cell inner membrane</location>
        <topology evidence="2">Single-pass membrane protein</topology>
    </subcellularLocation>
    <subcellularLocation>
        <location evidence="1">Cell surface</location>
    </subcellularLocation>
</comment>
<keyword evidence="7 10" id="KW-1133">Transmembrane helix</keyword>
<keyword evidence="9" id="KW-0178">Competence</keyword>
<evidence type="ECO:0000256" key="6">
    <source>
        <dbReference type="ARBA" id="ARBA00022692"/>
    </source>
</evidence>
<dbReference type="GO" id="GO:0009986">
    <property type="term" value="C:cell surface"/>
    <property type="evidence" value="ECO:0007669"/>
    <property type="project" value="UniProtKB-SubCell"/>
</dbReference>
<dbReference type="SUPFAM" id="SSF54523">
    <property type="entry name" value="Pili subunits"/>
    <property type="match status" value="1"/>
</dbReference>
<name>A0A7X0HSJ3_9BACI</name>
<evidence type="ECO:0000256" key="4">
    <source>
        <dbReference type="ARBA" id="ARBA00022481"/>
    </source>
</evidence>